<keyword evidence="5 9" id="KW-1133">Transmembrane helix</keyword>
<evidence type="ECO:0000256" key="8">
    <source>
        <dbReference type="ARBA" id="ARBA00040914"/>
    </source>
</evidence>
<reference evidence="11 12" key="1">
    <citation type="submission" date="2008-10" db="EMBL/GenBank/DDBJ databases">
        <title>Draft genome sequence of Collinsella stercoris (DSM 13279).</title>
        <authorList>
            <person name="Sudarsanam P."/>
            <person name="Ley R."/>
            <person name="Guruge J."/>
            <person name="Turnbaugh P.J."/>
            <person name="Mahowald M."/>
            <person name="Liep D."/>
            <person name="Gordon J."/>
        </authorList>
    </citation>
    <scope>NUCLEOTIDE SEQUENCE [LARGE SCALE GENOMIC DNA]</scope>
    <source>
        <strain evidence="11 12">DSM 13279</strain>
    </source>
</reference>
<comment type="caution">
    <text evidence="11">The sequence shown here is derived from an EMBL/GenBank/DDBJ whole genome shotgun (WGS) entry which is preliminary data.</text>
</comment>
<sequence>MLKGAVLRYLISDALSLTGNSIAGVVLPLVLLARTGDALAAGSLALICAIPQFICGILGGALLDRANRKVVCVASDLISAASVALIPIVDGIWGLSFGWFVALGLLGAVGDVPGMTARDALLPEVCEREGVDLQQFVGASQSLGSLVTIAGPALAALLIGIMPDVDALWVTATCSCAAAAASATLPRGVGAIKATSPRPEASAADAPKTISPTADAARAVPLRTLITTARSVLTDGLSELFGRSALLRASVLLSFGVSMVMTSWQGIVLPAYFTQSGTPQLTGLFISAMGVGMLVGSLAYTALSGRLSRRAWFVISLLGMCVGAVGMGLLPDAPLLFASAAILGLFAGPMSALLGFFAFNCVSQERRGSALGTLNALYLIIGPMGTFLGSTLISSIQIDATGLVLAGLWIAVTVVALASPALRDLGDHPSSAGVQAEQEGAV</sequence>
<feature type="transmembrane region" description="Helical" evidence="9">
    <location>
        <begin position="374"/>
        <end position="396"/>
    </location>
</feature>
<dbReference type="eggNOG" id="COG2814">
    <property type="taxonomic scope" value="Bacteria"/>
</dbReference>
<dbReference type="Proteomes" id="UP000003560">
    <property type="component" value="Unassembled WGS sequence"/>
</dbReference>
<accession>B6GB46</accession>
<dbReference type="PROSITE" id="PS50850">
    <property type="entry name" value="MFS"/>
    <property type="match status" value="1"/>
</dbReference>
<dbReference type="InterPro" id="IPR036259">
    <property type="entry name" value="MFS_trans_sf"/>
</dbReference>
<feature type="transmembrane region" description="Helical" evidence="9">
    <location>
        <begin position="70"/>
        <end position="89"/>
    </location>
</feature>
<evidence type="ECO:0000256" key="1">
    <source>
        <dbReference type="ARBA" id="ARBA00004651"/>
    </source>
</evidence>
<feature type="transmembrane region" description="Helical" evidence="9">
    <location>
        <begin position="7"/>
        <end position="32"/>
    </location>
</feature>
<proteinExistence type="inferred from homology"/>
<evidence type="ECO:0000256" key="5">
    <source>
        <dbReference type="ARBA" id="ARBA00022989"/>
    </source>
</evidence>
<dbReference type="Pfam" id="PF07690">
    <property type="entry name" value="MFS_1"/>
    <property type="match status" value="1"/>
</dbReference>
<dbReference type="RefSeq" id="WP_006720949.1">
    <property type="nucleotide sequence ID" value="NZ_CP085935.1"/>
</dbReference>
<dbReference type="GeneID" id="98001775"/>
<dbReference type="EMBL" id="ABXJ01000069">
    <property type="protein sequence ID" value="EEA90540.1"/>
    <property type="molecule type" value="Genomic_DNA"/>
</dbReference>
<feature type="transmembrane region" description="Helical" evidence="9">
    <location>
        <begin position="402"/>
        <end position="422"/>
    </location>
</feature>
<evidence type="ECO:0000256" key="4">
    <source>
        <dbReference type="ARBA" id="ARBA00022692"/>
    </source>
</evidence>
<feature type="transmembrane region" description="Helical" evidence="9">
    <location>
        <begin position="310"/>
        <end position="330"/>
    </location>
</feature>
<keyword evidence="12" id="KW-1185">Reference proteome</keyword>
<gene>
    <name evidence="11" type="ORF">COLSTE_01304</name>
</gene>
<dbReference type="STRING" id="445975.COLSTE_01304"/>
<dbReference type="InterPro" id="IPR020846">
    <property type="entry name" value="MFS_dom"/>
</dbReference>
<keyword evidence="2" id="KW-0813">Transport</keyword>
<protein>
    <recommendedName>
        <fullName evidence="8">Multidrug efflux pump Tap</fullName>
    </recommendedName>
</protein>
<evidence type="ECO:0000256" key="3">
    <source>
        <dbReference type="ARBA" id="ARBA00022475"/>
    </source>
</evidence>
<dbReference type="GO" id="GO:0005886">
    <property type="term" value="C:plasma membrane"/>
    <property type="evidence" value="ECO:0007669"/>
    <property type="project" value="UniProtKB-SubCell"/>
</dbReference>
<feature type="domain" description="Major facilitator superfamily (MFS) profile" evidence="10">
    <location>
        <begin position="242"/>
        <end position="442"/>
    </location>
</feature>
<name>B6GB46_9ACTN</name>
<evidence type="ECO:0000313" key="12">
    <source>
        <dbReference type="Proteomes" id="UP000003560"/>
    </source>
</evidence>
<dbReference type="InterPro" id="IPR011701">
    <property type="entry name" value="MFS"/>
</dbReference>
<organism evidence="11 12">
    <name type="scientific">Collinsella stercoris DSM 13279</name>
    <dbReference type="NCBI Taxonomy" id="445975"/>
    <lineage>
        <taxon>Bacteria</taxon>
        <taxon>Bacillati</taxon>
        <taxon>Actinomycetota</taxon>
        <taxon>Coriobacteriia</taxon>
        <taxon>Coriobacteriales</taxon>
        <taxon>Coriobacteriaceae</taxon>
        <taxon>Collinsella</taxon>
    </lineage>
</organism>
<dbReference type="AlphaFoldDB" id="B6GB46"/>
<feature type="transmembrane region" description="Helical" evidence="9">
    <location>
        <begin position="284"/>
        <end position="303"/>
    </location>
</feature>
<evidence type="ECO:0000256" key="2">
    <source>
        <dbReference type="ARBA" id="ARBA00022448"/>
    </source>
</evidence>
<dbReference type="PANTHER" id="PTHR23513:SF9">
    <property type="entry name" value="ENTEROBACTIN EXPORTER ENTS"/>
    <property type="match status" value="1"/>
</dbReference>
<keyword evidence="6 9" id="KW-0472">Membrane</keyword>
<evidence type="ECO:0000256" key="7">
    <source>
        <dbReference type="ARBA" id="ARBA00038075"/>
    </source>
</evidence>
<dbReference type="HOGENOM" id="CLU_034180_2_0_11"/>
<comment type="subcellular location">
    <subcellularLocation>
        <location evidence="1">Cell membrane</location>
        <topology evidence="1">Multi-pass membrane protein</topology>
    </subcellularLocation>
</comment>
<dbReference type="OrthoDB" id="3177993at2"/>
<feature type="transmembrane region" description="Helical" evidence="9">
    <location>
        <begin position="336"/>
        <end position="362"/>
    </location>
</feature>
<dbReference type="CDD" id="cd06173">
    <property type="entry name" value="MFS_MefA_like"/>
    <property type="match status" value="1"/>
</dbReference>
<dbReference type="Gene3D" id="1.20.1250.20">
    <property type="entry name" value="MFS general substrate transporter like domains"/>
    <property type="match status" value="1"/>
</dbReference>
<dbReference type="SUPFAM" id="SSF103473">
    <property type="entry name" value="MFS general substrate transporter"/>
    <property type="match status" value="1"/>
</dbReference>
<evidence type="ECO:0000313" key="11">
    <source>
        <dbReference type="EMBL" id="EEA90540.1"/>
    </source>
</evidence>
<keyword evidence="4 9" id="KW-0812">Transmembrane</keyword>
<feature type="transmembrane region" description="Helical" evidence="9">
    <location>
        <begin position="95"/>
        <end position="112"/>
    </location>
</feature>
<reference evidence="11 12" key="2">
    <citation type="submission" date="2008-10" db="EMBL/GenBank/DDBJ databases">
        <authorList>
            <person name="Fulton L."/>
            <person name="Clifton S."/>
            <person name="Fulton B."/>
            <person name="Xu J."/>
            <person name="Minx P."/>
            <person name="Pepin K.H."/>
            <person name="Johnson M."/>
            <person name="Thiruvilangam P."/>
            <person name="Bhonagiri V."/>
            <person name="Nash W.E."/>
            <person name="Mardis E.R."/>
            <person name="Wilson R.K."/>
        </authorList>
    </citation>
    <scope>NUCLEOTIDE SEQUENCE [LARGE SCALE GENOMIC DNA]</scope>
    <source>
        <strain evidence="11 12">DSM 13279</strain>
    </source>
</reference>
<dbReference type="PANTHER" id="PTHR23513">
    <property type="entry name" value="INTEGRAL MEMBRANE EFFLUX PROTEIN-RELATED"/>
    <property type="match status" value="1"/>
</dbReference>
<feature type="transmembrane region" description="Helical" evidence="9">
    <location>
        <begin position="167"/>
        <end position="185"/>
    </location>
</feature>
<evidence type="ECO:0000259" key="10">
    <source>
        <dbReference type="PROSITE" id="PS50850"/>
    </source>
</evidence>
<keyword evidence="3" id="KW-1003">Cell membrane</keyword>
<feature type="transmembrane region" description="Helical" evidence="9">
    <location>
        <begin position="245"/>
        <end position="264"/>
    </location>
</feature>
<feature type="transmembrane region" description="Helical" evidence="9">
    <location>
        <begin position="38"/>
        <end position="63"/>
    </location>
</feature>
<comment type="similarity">
    <text evidence="7">Belongs to the major facilitator superfamily. Drug:H(+) antiporter-3 (DHA3) (TC 2.A.1.21) family.</text>
</comment>
<evidence type="ECO:0000256" key="9">
    <source>
        <dbReference type="SAM" id="Phobius"/>
    </source>
</evidence>
<evidence type="ECO:0000256" key="6">
    <source>
        <dbReference type="ARBA" id="ARBA00023136"/>
    </source>
</evidence>
<dbReference type="GO" id="GO:0022857">
    <property type="term" value="F:transmembrane transporter activity"/>
    <property type="evidence" value="ECO:0007669"/>
    <property type="project" value="InterPro"/>
</dbReference>
<feature type="transmembrane region" description="Helical" evidence="9">
    <location>
        <begin position="143"/>
        <end position="161"/>
    </location>
</feature>